<dbReference type="SUPFAM" id="SSF53254">
    <property type="entry name" value="Phosphoglycerate mutase-like"/>
    <property type="match status" value="1"/>
</dbReference>
<sequence>MASDNTTCNDSSPENHSKIILPNKVTDTSPKTADLQVDTDDSFAGNRNSAAERKNIDESKPKSLEAQDEMLTAMHQVISSYLSGQNTPPQPPRLSGKVKLHLVRHAEGPHNLRSIPEIERVAMLDPGLTRYGHSQSVLFSERFHAMDKITHILCSPLRRTVHTAMVGFKPAIQRGVQVMLLPDLREVGGGLCNAGSRIEDLLRDVLKIDESIRKDFIDTSPCDPQWQIGTEIAETVVKKTKRIGRVKAMLYHLGQISAADSKEDVEIVVVTHSRVVLLLEGRYTRKDEQHSLYNAQYRSYTITKDEKLTADNILLGYVEGVSPTCIIIEETGTVVSTWE</sequence>
<dbReference type="CDD" id="cd07067">
    <property type="entry name" value="HP_PGM_like"/>
    <property type="match status" value="1"/>
</dbReference>
<dbReference type="PANTHER" id="PTHR48100:SF54">
    <property type="entry name" value="PHOSPHATASE SPAC5H10.03-RELATED"/>
    <property type="match status" value="1"/>
</dbReference>
<gene>
    <name evidence="2" type="ORF">RCO7_02228</name>
</gene>
<dbReference type="SMART" id="SM00855">
    <property type="entry name" value="PGAM"/>
    <property type="match status" value="1"/>
</dbReference>
<dbReference type="Pfam" id="PF00300">
    <property type="entry name" value="His_Phos_1"/>
    <property type="match status" value="1"/>
</dbReference>
<protein>
    <recommendedName>
        <fullName evidence="4">Phosphoglycerate mutase family protein</fullName>
    </recommendedName>
</protein>
<feature type="compositionally biased region" description="Basic and acidic residues" evidence="1">
    <location>
        <begin position="50"/>
        <end position="62"/>
    </location>
</feature>
<dbReference type="InterPro" id="IPR029033">
    <property type="entry name" value="His_PPase_superfam"/>
</dbReference>
<dbReference type="EMBL" id="FJUW01000052">
    <property type="protein sequence ID" value="CZT09889.1"/>
    <property type="molecule type" value="Genomic_DNA"/>
</dbReference>
<evidence type="ECO:0008006" key="4">
    <source>
        <dbReference type="Google" id="ProtNLM"/>
    </source>
</evidence>
<dbReference type="GO" id="GO:0016791">
    <property type="term" value="F:phosphatase activity"/>
    <property type="evidence" value="ECO:0007669"/>
    <property type="project" value="TreeGrafter"/>
</dbReference>
<dbReference type="InterPro" id="IPR050275">
    <property type="entry name" value="PGM_Phosphatase"/>
</dbReference>
<organism evidence="2 3">
    <name type="scientific">Rhynchosporium graminicola</name>
    <dbReference type="NCBI Taxonomy" id="2792576"/>
    <lineage>
        <taxon>Eukaryota</taxon>
        <taxon>Fungi</taxon>
        <taxon>Dikarya</taxon>
        <taxon>Ascomycota</taxon>
        <taxon>Pezizomycotina</taxon>
        <taxon>Leotiomycetes</taxon>
        <taxon>Helotiales</taxon>
        <taxon>Ploettnerulaceae</taxon>
        <taxon>Rhynchosporium</taxon>
    </lineage>
</organism>
<reference evidence="3" key="1">
    <citation type="submission" date="2016-03" db="EMBL/GenBank/DDBJ databases">
        <authorList>
            <person name="Ploux O."/>
        </authorList>
    </citation>
    <scope>NUCLEOTIDE SEQUENCE [LARGE SCALE GENOMIC DNA]</scope>
    <source>
        <strain evidence="3">UK7</strain>
    </source>
</reference>
<keyword evidence="3" id="KW-1185">Reference proteome</keyword>
<dbReference type="Proteomes" id="UP000178129">
    <property type="component" value="Unassembled WGS sequence"/>
</dbReference>
<accession>A0A1E1LJB7</accession>
<dbReference type="AlphaFoldDB" id="A0A1E1LJB7"/>
<dbReference type="InterPro" id="IPR013078">
    <property type="entry name" value="His_Pase_superF_clade-1"/>
</dbReference>
<name>A0A1E1LJB7_9HELO</name>
<evidence type="ECO:0000256" key="1">
    <source>
        <dbReference type="SAM" id="MobiDB-lite"/>
    </source>
</evidence>
<comment type="caution">
    <text evidence="2">The sequence shown here is derived from an EMBL/GenBank/DDBJ whole genome shotgun (WGS) entry which is preliminary data.</text>
</comment>
<dbReference type="GO" id="GO:0005737">
    <property type="term" value="C:cytoplasm"/>
    <property type="evidence" value="ECO:0007669"/>
    <property type="project" value="TreeGrafter"/>
</dbReference>
<proteinExistence type="predicted"/>
<dbReference type="InParanoid" id="A0A1E1LJB7"/>
<dbReference type="PANTHER" id="PTHR48100">
    <property type="entry name" value="BROAD-SPECIFICITY PHOSPHATASE YOR283W-RELATED"/>
    <property type="match status" value="1"/>
</dbReference>
<feature type="region of interest" description="Disordered" evidence="1">
    <location>
        <begin position="1"/>
        <end position="62"/>
    </location>
</feature>
<evidence type="ECO:0000313" key="2">
    <source>
        <dbReference type="EMBL" id="CZT09889.1"/>
    </source>
</evidence>
<evidence type="ECO:0000313" key="3">
    <source>
        <dbReference type="Proteomes" id="UP000178129"/>
    </source>
</evidence>
<dbReference type="Gene3D" id="3.40.50.1240">
    <property type="entry name" value="Phosphoglycerate mutase-like"/>
    <property type="match status" value="1"/>
</dbReference>
<feature type="compositionally biased region" description="Polar residues" evidence="1">
    <location>
        <begin position="1"/>
        <end position="14"/>
    </location>
</feature>